<protein>
    <submittedName>
        <fullName evidence="2">Uncharacterized protein LOC108253354</fullName>
    </submittedName>
</protein>
<keyword evidence="1" id="KW-1185">Reference proteome</keyword>
<dbReference type="AlphaFoldDB" id="A0A1S4EKG1"/>
<dbReference type="KEGG" id="dci:108253354"/>
<organism evidence="1 2">
    <name type="scientific">Diaphorina citri</name>
    <name type="common">Asian citrus psyllid</name>
    <dbReference type="NCBI Taxonomy" id="121845"/>
    <lineage>
        <taxon>Eukaryota</taxon>
        <taxon>Metazoa</taxon>
        <taxon>Ecdysozoa</taxon>
        <taxon>Arthropoda</taxon>
        <taxon>Hexapoda</taxon>
        <taxon>Insecta</taxon>
        <taxon>Pterygota</taxon>
        <taxon>Neoptera</taxon>
        <taxon>Paraneoptera</taxon>
        <taxon>Hemiptera</taxon>
        <taxon>Sternorrhyncha</taxon>
        <taxon>Psylloidea</taxon>
        <taxon>Psyllidae</taxon>
        <taxon>Diaphorininae</taxon>
        <taxon>Diaphorina</taxon>
    </lineage>
</organism>
<reference evidence="2" key="1">
    <citation type="submission" date="2025-08" db="UniProtKB">
        <authorList>
            <consortium name="RefSeq"/>
        </authorList>
    </citation>
    <scope>IDENTIFICATION</scope>
</reference>
<proteinExistence type="predicted"/>
<dbReference type="Proteomes" id="UP000079169">
    <property type="component" value="Unplaced"/>
</dbReference>
<dbReference type="GeneID" id="108253354"/>
<sequence length="89" mass="10066">MVIIRMGDLDLLAAHNGTWGTVASERDSPKRHGRDETLGQEKIVRAFSEIMKNMGRMKTCVRPSMCKPYGKQSESLQKNIDLCIVLILF</sequence>
<gene>
    <name evidence="2" type="primary">LOC108253354</name>
</gene>
<evidence type="ECO:0000313" key="1">
    <source>
        <dbReference type="Proteomes" id="UP000079169"/>
    </source>
</evidence>
<accession>A0A1S4EKG1</accession>
<dbReference type="RefSeq" id="XP_017302665.1">
    <property type="nucleotide sequence ID" value="XM_017447176.1"/>
</dbReference>
<dbReference type="PaxDb" id="121845-A0A1S4EKG1"/>
<evidence type="ECO:0000313" key="2">
    <source>
        <dbReference type="RefSeq" id="XP_017302665.1"/>
    </source>
</evidence>
<name>A0A1S4EKG1_DIACI</name>